<reference evidence="13 14" key="1">
    <citation type="submission" date="2024-08" db="EMBL/GenBank/DDBJ databases">
        <title>Mycobacterium servetensis sp. nov., a novel rapid-growing mycobacterial species recovered from a human patient in Zaragoza, Spain.</title>
        <authorList>
            <person name="Tristancho-Baro A.I."/>
            <person name="Buenestado-Serrano S."/>
            <person name="Garcia De Viedma D."/>
            <person name="Milagro-Beamonte A."/>
            <person name="Burillo N."/>
            <person name="Sanz S."/>
            <person name="Lopez-Calleja A.I."/>
            <person name="Penas-Utrilla D."/>
            <person name="Guardingo M."/>
            <person name="Garcia M.J."/>
            <person name="Vinuelas-Bayon J."/>
        </authorList>
    </citation>
    <scope>NUCLEOTIDE SEQUENCE [LARGE SCALE GENOMIC DNA]</scope>
    <source>
        <strain evidence="14">HUMS_12744610</strain>
    </source>
</reference>
<evidence type="ECO:0000256" key="1">
    <source>
        <dbReference type="ARBA" id="ARBA00001966"/>
    </source>
</evidence>
<organism evidence="13 14">
    <name type="scientific">Mycobacterium servetii</name>
    <dbReference type="NCBI Taxonomy" id="3237418"/>
    <lineage>
        <taxon>Bacteria</taxon>
        <taxon>Bacillati</taxon>
        <taxon>Actinomycetota</taxon>
        <taxon>Actinomycetes</taxon>
        <taxon>Mycobacteriales</taxon>
        <taxon>Mycobacteriaceae</taxon>
        <taxon>Mycobacterium</taxon>
    </lineage>
</organism>
<dbReference type="EMBL" id="JBGEDP010000003">
    <property type="protein sequence ID" value="MEY8019068.1"/>
    <property type="molecule type" value="Genomic_DNA"/>
</dbReference>
<dbReference type="InterPro" id="IPR003482">
    <property type="entry name" value="Whib"/>
</dbReference>
<dbReference type="Pfam" id="PF02467">
    <property type="entry name" value="Whib"/>
    <property type="match status" value="1"/>
</dbReference>
<keyword evidence="7" id="KW-0411">Iron-sulfur</keyword>
<keyword evidence="6" id="KW-0408">Iron</keyword>
<evidence type="ECO:0000256" key="10">
    <source>
        <dbReference type="ARBA" id="ARBA00023157"/>
    </source>
</evidence>
<keyword evidence="8" id="KW-0805">Transcription regulation</keyword>
<keyword evidence="10" id="KW-1015">Disulfide bond</keyword>
<comment type="similarity">
    <text evidence="3">Belongs to the WhiB family.</text>
</comment>
<dbReference type="Proteomes" id="UP001564760">
    <property type="component" value="Unassembled WGS sequence"/>
</dbReference>
<evidence type="ECO:0000256" key="3">
    <source>
        <dbReference type="ARBA" id="ARBA00006597"/>
    </source>
</evidence>
<dbReference type="RefSeq" id="WP_369742098.1">
    <property type="nucleotide sequence ID" value="NZ_JBGEDP010000003.1"/>
</dbReference>
<keyword evidence="11" id="KW-0804">Transcription</keyword>
<keyword evidence="14" id="KW-1185">Reference proteome</keyword>
<keyword evidence="5" id="KW-0479">Metal-binding</keyword>
<evidence type="ECO:0000313" key="14">
    <source>
        <dbReference type="Proteomes" id="UP001564760"/>
    </source>
</evidence>
<evidence type="ECO:0000256" key="2">
    <source>
        <dbReference type="ARBA" id="ARBA00004496"/>
    </source>
</evidence>
<evidence type="ECO:0000256" key="6">
    <source>
        <dbReference type="ARBA" id="ARBA00023004"/>
    </source>
</evidence>
<evidence type="ECO:0000256" key="7">
    <source>
        <dbReference type="ARBA" id="ARBA00023014"/>
    </source>
</evidence>
<evidence type="ECO:0000256" key="4">
    <source>
        <dbReference type="ARBA" id="ARBA00022485"/>
    </source>
</evidence>
<evidence type="ECO:0000256" key="11">
    <source>
        <dbReference type="ARBA" id="ARBA00023163"/>
    </source>
</evidence>
<accession>A0ABV4CA65</accession>
<name>A0ABV4CA65_9MYCO</name>
<evidence type="ECO:0000256" key="8">
    <source>
        <dbReference type="ARBA" id="ARBA00023015"/>
    </source>
</evidence>
<keyword evidence="9" id="KW-0238">DNA-binding</keyword>
<comment type="caution">
    <text evidence="13">The sequence shown here is derived from an EMBL/GenBank/DDBJ whole genome shotgun (WGS) entry which is preliminary data.</text>
</comment>
<evidence type="ECO:0000256" key="5">
    <source>
        <dbReference type="ARBA" id="ARBA00022723"/>
    </source>
</evidence>
<dbReference type="InterPro" id="IPR034768">
    <property type="entry name" value="4FE4S_WBL"/>
</dbReference>
<feature type="domain" description="4Fe-4S Wbl-type" evidence="12">
    <location>
        <begin position="65"/>
        <end position="122"/>
    </location>
</feature>
<proteinExistence type="inferred from homology"/>
<comment type="subcellular location">
    <subcellularLocation>
        <location evidence="2">Cytoplasm</location>
    </subcellularLocation>
</comment>
<comment type="cofactor">
    <cofactor evidence="1">
        <name>[4Fe-4S] cluster</name>
        <dbReference type="ChEBI" id="CHEBI:49883"/>
    </cofactor>
</comment>
<protein>
    <submittedName>
        <fullName evidence="13">WhiB family transcriptional regulator</fullName>
    </submittedName>
</protein>
<dbReference type="PANTHER" id="PTHR38839">
    <property type="entry name" value="TRANSCRIPTIONAL REGULATOR WHID-RELATED"/>
    <property type="match status" value="1"/>
</dbReference>
<evidence type="ECO:0000256" key="9">
    <source>
        <dbReference type="ARBA" id="ARBA00023125"/>
    </source>
</evidence>
<gene>
    <name evidence="13" type="ORF">AB8998_30930</name>
</gene>
<sequence length="131" mass="14640">MSGSMRVDSARRRYIAHTMRRRGTPLDAIAEHLKVEKRSVARYLAQPCPTLETPIRLDDFIWQGACAGQGDVMFREDSAGIAAAKQLCEQCPVMSQCRTYGLTTGKHDVGVWGGLSETERRAMLRRKTRAA</sequence>
<keyword evidence="4" id="KW-0004">4Fe-4S</keyword>
<dbReference type="PROSITE" id="PS51674">
    <property type="entry name" value="4FE4S_WBL"/>
    <property type="match status" value="1"/>
</dbReference>
<evidence type="ECO:0000259" key="12">
    <source>
        <dbReference type="PROSITE" id="PS51674"/>
    </source>
</evidence>
<evidence type="ECO:0000313" key="13">
    <source>
        <dbReference type="EMBL" id="MEY8019068.1"/>
    </source>
</evidence>